<gene>
    <name evidence="1" type="ORF">NQU54_42355</name>
</gene>
<accession>A0A9X2M512</accession>
<proteinExistence type="predicted"/>
<protein>
    <submittedName>
        <fullName evidence="1">Uncharacterized protein</fullName>
    </submittedName>
</protein>
<dbReference type="EMBL" id="JANIIC010000080">
    <property type="protein sequence ID" value="MCQ8835492.1"/>
    <property type="molecule type" value="Genomic_DNA"/>
</dbReference>
<dbReference type="RefSeq" id="WP_257635646.1">
    <property type="nucleotide sequence ID" value="NZ_JANIIC010000080.1"/>
</dbReference>
<name>A0A9X2M512_STRMQ</name>
<dbReference type="Proteomes" id="UP001142400">
    <property type="component" value="Unassembled WGS sequence"/>
</dbReference>
<evidence type="ECO:0000313" key="1">
    <source>
        <dbReference type="EMBL" id="MCQ8835492.1"/>
    </source>
</evidence>
<reference evidence="1" key="1">
    <citation type="submission" date="2022-06" db="EMBL/GenBank/DDBJ databases">
        <title>WGS of actinobacteria.</title>
        <authorList>
            <person name="Thawai C."/>
        </authorList>
    </citation>
    <scope>NUCLEOTIDE SEQUENCE</scope>
    <source>
        <strain evidence="1">DSM 42010</strain>
    </source>
</reference>
<organism evidence="1 2">
    <name type="scientific">Streptomyces malaysiensis subsp. samsunensis</name>
    <dbReference type="NCBI Taxonomy" id="459658"/>
    <lineage>
        <taxon>Bacteria</taxon>
        <taxon>Bacillati</taxon>
        <taxon>Actinomycetota</taxon>
        <taxon>Actinomycetes</taxon>
        <taxon>Kitasatosporales</taxon>
        <taxon>Streptomycetaceae</taxon>
        <taxon>Streptomyces</taxon>
        <taxon>Streptomyces violaceusniger group</taxon>
    </lineage>
</organism>
<evidence type="ECO:0000313" key="2">
    <source>
        <dbReference type="Proteomes" id="UP001142400"/>
    </source>
</evidence>
<sequence>MPTALTAYRPASAAADGSETVLDTLGHHAARNVPVVVKEILVTDDAVALTARTVAREALW</sequence>
<dbReference type="AlphaFoldDB" id="A0A9X2M512"/>
<comment type="caution">
    <text evidence="1">The sequence shown here is derived from an EMBL/GenBank/DDBJ whole genome shotgun (WGS) entry which is preliminary data.</text>
</comment>
<keyword evidence="2" id="KW-1185">Reference proteome</keyword>